<comment type="cofactor">
    <cofactor evidence="1">
        <name>Mg(2+)</name>
        <dbReference type="ChEBI" id="CHEBI:18420"/>
    </cofactor>
</comment>
<dbReference type="RefSeq" id="WP_054196495.1">
    <property type="nucleotide sequence ID" value="NZ_CABMKQ010000064.1"/>
</dbReference>
<dbReference type="PANTHER" id="PTHR12001:SF69">
    <property type="entry name" value="ALL TRANS-POLYPRENYL-DIPHOSPHATE SYNTHASE PDSS1"/>
    <property type="match status" value="1"/>
</dbReference>
<dbReference type="SFLD" id="SFLDS00005">
    <property type="entry name" value="Isoprenoid_Synthase_Type_I"/>
    <property type="match status" value="1"/>
</dbReference>
<comment type="similarity">
    <text evidence="2 6">Belongs to the FPP/GGPP synthase family.</text>
</comment>
<keyword evidence="5" id="KW-0460">Magnesium</keyword>
<keyword evidence="7" id="KW-0175">Coiled coil</keyword>
<dbReference type="GO" id="GO:0046872">
    <property type="term" value="F:metal ion binding"/>
    <property type="evidence" value="ECO:0007669"/>
    <property type="project" value="UniProtKB-KW"/>
</dbReference>
<keyword evidence="4" id="KW-0479">Metal-binding</keyword>
<dbReference type="AlphaFoldDB" id="A0A0M4TLW9"/>
<dbReference type="EC" id="2.5.1.90" evidence="8"/>
<evidence type="ECO:0000256" key="3">
    <source>
        <dbReference type="ARBA" id="ARBA00022679"/>
    </source>
</evidence>
<proteinExistence type="inferred from homology"/>
<keyword evidence="3 6" id="KW-0808">Transferase</keyword>
<dbReference type="InterPro" id="IPR033749">
    <property type="entry name" value="Polyprenyl_synt_CS"/>
</dbReference>
<organism evidence="8 9">
    <name type="scientific">Campylobacter concisus</name>
    <dbReference type="NCBI Taxonomy" id="199"/>
    <lineage>
        <taxon>Bacteria</taxon>
        <taxon>Pseudomonadati</taxon>
        <taxon>Campylobacterota</taxon>
        <taxon>Epsilonproteobacteria</taxon>
        <taxon>Campylobacterales</taxon>
        <taxon>Campylobacteraceae</taxon>
        <taxon>Campylobacter</taxon>
    </lineage>
</organism>
<dbReference type="Proteomes" id="UP000066049">
    <property type="component" value="Chromosome"/>
</dbReference>
<sequence length="297" mass="33278">MDKIDEIMGKFISELGCKEAFEMFLKISSGKKLRSKLLLKIAGESEISLKLCAIIELIHLASLLHDDVIDEANIRRGKPSINALYGSKNSVMLGDILYSKAYFELTKFDPNIAAIISDAVSKLSIGEMMDVKMAENFNENEQEYLKMIYYKTAVLIEATAICGAKLAGKDSEKFGIYGKNLGLAFQVVDDILDITQDEKTLGKPALNDFVEGKTTLPYIYLYKSLDEAGKAKLRSLWSKRLNAGEISWLKEEFIKTNSLQKAVNEAKRLGNEAIEAIKEYKNAELEGIIKSMIDREF</sequence>
<dbReference type="PROSITE" id="PS00444">
    <property type="entry name" value="POLYPRENYL_SYNTHASE_2"/>
    <property type="match status" value="1"/>
</dbReference>
<dbReference type="InterPro" id="IPR000092">
    <property type="entry name" value="Polyprenyl_synt"/>
</dbReference>
<evidence type="ECO:0000256" key="1">
    <source>
        <dbReference type="ARBA" id="ARBA00001946"/>
    </source>
</evidence>
<dbReference type="CDD" id="cd00685">
    <property type="entry name" value="Trans_IPPS_HT"/>
    <property type="match status" value="1"/>
</dbReference>
<reference evidence="9" key="1">
    <citation type="submission" date="2015-08" db="EMBL/GenBank/DDBJ databases">
        <title>Comparative genomics of the Campylobacter concisus group.</title>
        <authorList>
            <person name="Miller W.G."/>
            <person name="Yee E."/>
            <person name="Chapman M.H."/>
            <person name="Huynh S."/>
            <person name="Bono J.L."/>
            <person name="On S.L.W."/>
            <person name="St Leger J."/>
            <person name="Foster G."/>
            <person name="Parker C.T."/>
        </authorList>
    </citation>
    <scope>NUCLEOTIDE SEQUENCE [LARGE SCALE GENOMIC DNA]</scope>
    <source>
        <strain evidence="9">ATCC 33237</strain>
    </source>
</reference>
<dbReference type="KEGG" id="ccoc:CCON33237_0795"/>
<evidence type="ECO:0000313" key="8">
    <source>
        <dbReference type="EMBL" id="ALF47481.1"/>
    </source>
</evidence>
<evidence type="ECO:0000256" key="4">
    <source>
        <dbReference type="ARBA" id="ARBA00022723"/>
    </source>
</evidence>
<dbReference type="SUPFAM" id="SSF48576">
    <property type="entry name" value="Terpenoid synthases"/>
    <property type="match status" value="1"/>
</dbReference>
<name>A0A0M4TLW9_9BACT</name>
<gene>
    <name evidence="8" type="primary">ispB</name>
    <name evidence="8" type="ORF">CCON33237_0795</name>
</gene>
<evidence type="ECO:0000313" key="9">
    <source>
        <dbReference type="Proteomes" id="UP000066049"/>
    </source>
</evidence>
<evidence type="ECO:0000256" key="2">
    <source>
        <dbReference type="ARBA" id="ARBA00006706"/>
    </source>
</evidence>
<dbReference type="PROSITE" id="PS00723">
    <property type="entry name" value="POLYPRENYL_SYNTHASE_1"/>
    <property type="match status" value="1"/>
</dbReference>
<dbReference type="Gene3D" id="1.10.600.10">
    <property type="entry name" value="Farnesyl Diphosphate Synthase"/>
    <property type="match status" value="1"/>
</dbReference>
<dbReference type="GO" id="GO:0008299">
    <property type="term" value="P:isoprenoid biosynthetic process"/>
    <property type="evidence" value="ECO:0007669"/>
    <property type="project" value="InterPro"/>
</dbReference>
<dbReference type="InterPro" id="IPR008949">
    <property type="entry name" value="Isoprenoid_synthase_dom_sf"/>
</dbReference>
<evidence type="ECO:0000256" key="7">
    <source>
        <dbReference type="SAM" id="Coils"/>
    </source>
</evidence>
<accession>A0A0M4TLW9</accession>
<dbReference type="Pfam" id="PF00348">
    <property type="entry name" value="polyprenyl_synt"/>
    <property type="match status" value="1"/>
</dbReference>
<dbReference type="PANTHER" id="PTHR12001">
    <property type="entry name" value="GERANYLGERANYL PYROPHOSPHATE SYNTHASE"/>
    <property type="match status" value="1"/>
</dbReference>
<dbReference type="GO" id="GO:0106350">
    <property type="term" value="F:all-trans-octaprenyl-diphosphate synthase activity"/>
    <property type="evidence" value="ECO:0007669"/>
    <property type="project" value="UniProtKB-EC"/>
</dbReference>
<dbReference type="GeneID" id="28662469"/>
<dbReference type="PATRIC" id="fig|199.248.peg.825"/>
<feature type="coiled-coil region" evidence="7">
    <location>
        <begin position="259"/>
        <end position="286"/>
    </location>
</feature>
<evidence type="ECO:0000256" key="6">
    <source>
        <dbReference type="RuleBase" id="RU004466"/>
    </source>
</evidence>
<evidence type="ECO:0000256" key="5">
    <source>
        <dbReference type="ARBA" id="ARBA00022842"/>
    </source>
</evidence>
<dbReference type="EMBL" id="CP012541">
    <property type="protein sequence ID" value="ALF47481.1"/>
    <property type="molecule type" value="Genomic_DNA"/>
</dbReference>
<protein>
    <submittedName>
        <fullName evidence="8">Octaprenyl-diphosphate synthase</fullName>
        <ecNumber evidence="8">2.5.1.90</ecNumber>
    </submittedName>
</protein>